<dbReference type="InterPro" id="IPR017850">
    <property type="entry name" value="Alkaline_phosphatase_core_sf"/>
</dbReference>
<feature type="region of interest" description="Disordered" evidence="1">
    <location>
        <begin position="505"/>
        <end position="531"/>
    </location>
</feature>
<feature type="signal peptide" evidence="2">
    <location>
        <begin position="1"/>
        <end position="21"/>
    </location>
</feature>
<gene>
    <name evidence="3" type="ORF">HW115_02660</name>
</gene>
<evidence type="ECO:0000313" key="4">
    <source>
        <dbReference type="Proteomes" id="UP000557872"/>
    </source>
</evidence>
<keyword evidence="2" id="KW-0732">Signal</keyword>
<accession>A0A851GAR4</accession>
<name>A0A851GAR4_9BACT</name>
<dbReference type="AlphaFoldDB" id="A0A851GAR4"/>
<organism evidence="3 4">
    <name type="scientific">Oceaniferula marina</name>
    <dbReference type="NCBI Taxonomy" id="2748318"/>
    <lineage>
        <taxon>Bacteria</taxon>
        <taxon>Pseudomonadati</taxon>
        <taxon>Verrucomicrobiota</taxon>
        <taxon>Verrucomicrobiia</taxon>
        <taxon>Verrucomicrobiales</taxon>
        <taxon>Verrucomicrobiaceae</taxon>
        <taxon>Oceaniferula</taxon>
    </lineage>
</organism>
<evidence type="ECO:0000256" key="1">
    <source>
        <dbReference type="SAM" id="MobiDB-lite"/>
    </source>
</evidence>
<dbReference type="EMBL" id="JACBAZ010000001">
    <property type="protein sequence ID" value="NWK54496.1"/>
    <property type="molecule type" value="Genomic_DNA"/>
</dbReference>
<evidence type="ECO:0000256" key="2">
    <source>
        <dbReference type="SAM" id="SignalP"/>
    </source>
</evidence>
<proteinExistence type="predicted"/>
<comment type="caution">
    <text evidence="3">The sequence shown here is derived from an EMBL/GenBank/DDBJ whole genome shotgun (WGS) entry which is preliminary data.</text>
</comment>
<keyword evidence="4" id="KW-1185">Reference proteome</keyword>
<sequence>MLVKILSLGVVMAVLPVLVFAETNQKTQAKPLSSKSLKADVYVLIDDGDLAGNEATRARPYWMVPGQVTNVAALLYGRTPLECGLVSDTDWRRKPVLMVSLADQFKESGYHALFLGDWGMGLQAPYDPAGRGFDSFWLGVDEGERHLDEVESAGSQSIDSVIQSLPKDRPCFCIIRQGRSSKAGKAMVDALLAARSGHVGVLCKVTRKGFEFSVLGGGEMKLPKLSARAVWELAPELLSIAVGTGKVEKKAHLFYHQGAWPLTDSPEKYRHKGSVVLGEHFALVDGLNLFAVNEGMSIDKDRALDLGEHADAHQQLLRAHSQWWQVARRAINDPRPFDVGGGGNHAVTRLTAMDWRPSRIVHADGSALASEPMVALAKLTAIIRGLHEHESYKQSFPAYSGSWSLNIKRPGRYKLTARLLPASVLSEKDRGLAKLLGGRAHFKLGQNEVQLRIQQGAEAVSVLIDADAGITDLECWFTGQLSLERELGAFFVEVERMGDKKFNIEAKEASGSLPSGKAPTEESENASQENP</sequence>
<dbReference type="SUPFAM" id="SSF53649">
    <property type="entry name" value="Alkaline phosphatase-like"/>
    <property type="match status" value="1"/>
</dbReference>
<evidence type="ECO:0000313" key="3">
    <source>
        <dbReference type="EMBL" id="NWK54496.1"/>
    </source>
</evidence>
<dbReference type="Gene3D" id="3.40.720.10">
    <property type="entry name" value="Alkaline Phosphatase, subunit A"/>
    <property type="match status" value="1"/>
</dbReference>
<reference evidence="3 4" key="1">
    <citation type="submission" date="2020-07" db="EMBL/GenBank/DDBJ databases">
        <title>Roseicoccus Jingziensis gen. nov., sp. nov., isolated from coastal seawater.</title>
        <authorList>
            <person name="Feng X."/>
        </authorList>
    </citation>
    <scope>NUCLEOTIDE SEQUENCE [LARGE SCALE GENOMIC DNA]</scope>
    <source>
        <strain evidence="3 4">N1E253</strain>
    </source>
</reference>
<dbReference type="RefSeq" id="WP_178931021.1">
    <property type="nucleotide sequence ID" value="NZ_JACBAZ010000001.1"/>
</dbReference>
<feature type="chain" id="PRO_5032993168" evidence="2">
    <location>
        <begin position="22"/>
        <end position="531"/>
    </location>
</feature>
<dbReference type="Proteomes" id="UP000557872">
    <property type="component" value="Unassembled WGS sequence"/>
</dbReference>
<protein>
    <submittedName>
        <fullName evidence="3">Uncharacterized protein</fullName>
    </submittedName>
</protein>